<keyword evidence="4" id="KW-0472">Membrane</keyword>
<dbReference type="PANTHER" id="PTHR46093:SF18">
    <property type="entry name" value="FIBRONECTIN TYPE-III DOMAIN-CONTAINING PROTEIN"/>
    <property type="match status" value="1"/>
</dbReference>
<evidence type="ECO:0000313" key="7">
    <source>
        <dbReference type="Proteomes" id="UP000233524"/>
    </source>
</evidence>
<name>A0A2N3N1A9_9PEZI</name>
<evidence type="ECO:0000256" key="2">
    <source>
        <dbReference type="ARBA" id="ARBA00022737"/>
    </source>
</evidence>
<sequence length="547" mass="59344">MRLYTDYILTLASSSLWTFTLAQDVPSAKAFLRRSGAAATVLGDYVYFDGGELSQWVDDKETDHTIAQTVNSTLSIDLSKSWSPDSVEIRTISKSGPRLMGQGVWPDADGGSFYVWGGHSKNGQDGKELTTTSVWRFLADGEGAGSWTKEMPANPEVYDSFQLSEGGAYATAHNTGFWIGGVATGWTQFRRGNTQPISGMASFNMADKTWRNDTAFDVSNFGTLSTGTAEYVADFGPNGLIFVLGGATYTILAGDRPPDGYRDFRNLTFFDPVSREWYWQSSTGDIPSPRLEFCTVGVSSPDGTYEIFLLGGYNTLSGTTFEDLYVLSLPGFVWTKVDAVEGGPRQGQTCVVAGKRHMLVIGGMNSDGWGNKDAFPQGLGIFDLSELKWSTEYDADAADYVASDVVKDWYRNTGIQSVQWSSEATQELFSRQVNESQDETGSKSKFTNTGAIVGGVVGGLAVLGLIAAAIFLVRRRKQRRRTPSNEGSHSSGDVSLQNGMKKPIEIDSIVLPAELPSQESGAISKASPVELAASPVNRNITECWTAR</sequence>
<keyword evidence="4" id="KW-0812">Transmembrane</keyword>
<keyword evidence="4" id="KW-1133">Transmembrane helix</keyword>
<feature type="region of interest" description="Disordered" evidence="3">
    <location>
        <begin position="479"/>
        <end position="498"/>
    </location>
</feature>
<dbReference type="VEuPathDB" id="FungiDB:jhhlp_006964"/>
<keyword evidence="5" id="KW-0732">Signal</keyword>
<evidence type="ECO:0000256" key="1">
    <source>
        <dbReference type="ARBA" id="ARBA00022441"/>
    </source>
</evidence>
<keyword evidence="7" id="KW-1185">Reference proteome</keyword>
<feature type="compositionally biased region" description="Polar residues" evidence="3">
    <location>
        <begin position="484"/>
        <end position="498"/>
    </location>
</feature>
<gene>
    <name evidence="6" type="ORF">jhhlp_006964</name>
</gene>
<evidence type="ECO:0000313" key="6">
    <source>
        <dbReference type="EMBL" id="PKS06218.1"/>
    </source>
</evidence>
<dbReference type="InterPro" id="IPR015915">
    <property type="entry name" value="Kelch-typ_b-propeller"/>
</dbReference>
<proteinExistence type="predicted"/>
<reference evidence="6 7" key="1">
    <citation type="journal article" date="2017" name="G3 (Bethesda)">
        <title>First Draft Genome Sequence of the Pathogenic Fungus Lomentospora prolificans (Formerly Scedosporium prolificans).</title>
        <authorList>
            <person name="Luo R."/>
            <person name="Zimin A."/>
            <person name="Workman R."/>
            <person name="Fan Y."/>
            <person name="Pertea G."/>
            <person name="Grossman N."/>
            <person name="Wear M.P."/>
            <person name="Jia B."/>
            <person name="Miller H."/>
            <person name="Casadevall A."/>
            <person name="Timp W."/>
            <person name="Zhang S.X."/>
            <person name="Salzberg S.L."/>
        </authorList>
    </citation>
    <scope>NUCLEOTIDE SEQUENCE [LARGE SCALE GENOMIC DNA]</scope>
    <source>
        <strain evidence="6 7">JHH-5317</strain>
    </source>
</reference>
<dbReference type="EMBL" id="NLAX01001034">
    <property type="protein sequence ID" value="PKS06218.1"/>
    <property type="molecule type" value="Genomic_DNA"/>
</dbReference>
<evidence type="ECO:0000256" key="5">
    <source>
        <dbReference type="SAM" id="SignalP"/>
    </source>
</evidence>
<dbReference type="InterPro" id="IPR011043">
    <property type="entry name" value="Gal_Oxase/kelch_b-propeller"/>
</dbReference>
<keyword evidence="1" id="KW-0880">Kelch repeat</keyword>
<dbReference type="PANTHER" id="PTHR46093">
    <property type="entry name" value="ACYL-COA-BINDING DOMAIN-CONTAINING PROTEIN 5"/>
    <property type="match status" value="1"/>
</dbReference>
<dbReference type="InParanoid" id="A0A2N3N1A9"/>
<dbReference type="Gene3D" id="2.120.10.80">
    <property type="entry name" value="Kelch-type beta propeller"/>
    <property type="match status" value="2"/>
</dbReference>
<dbReference type="STRING" id="41688.A0A2N3N1A9"/>
<dbReference type="OrthoDB" id="540004at2759"/>
<dbReference type="SUPFAM" id="SSF50965">
    <property type="entry name" value="Galactose oxidase, central domain"/>
    <property type="match status" value="1"/>
</dbReference>
<protein>
    <recommendedName>
        <fullName evidence="8">Kelch repeat protein</fullName>
    </recommendedName>
</protein>
<evidence type="ECO:0000256" key="3">
    <source>
        <dbReference type="SAM" id="MobiDB-lite"/>
    </source>
</evidence>
<feature type="transmembrane region" description="Helical" evidence="4">
    <location>
        <begin position="451"/>
        <end position="473"/>
    </location>
</feature>
<accession>A0A2N3N1A9</accession>
<evidence type="ECO:0008006" key="8">
    <source>
        <dbReference type="Google" id="ProtNLM"/>
    </source>
</evidence>
<comment type="caution">
    <text evidence="6">The sequence shown here is derived from an EMBL/GenBank/DDBJ whole genome shotgun (WGS) entry which is preliminary data.</text>
</comment>
<organism evidence="6 7">
    <name type="scientific">Lomentospora prolificans</name>
    <dbReference type="NCBI Taxonomy" id="41688"/>
    <lineage>
        <taxon>Eukaryota</taxon>
        <taxon>Fungi</taxon>
        <taxon>Dikarya</taxon>
        <taxon>Ascomycota</taxon>
        <taxon>Pezizomycotina</taxon>
        <taxon>Sordariomycetes</taxon>
        <taxon>Hypocreomycetidae</taxon>
        <taxon>Microascales</taxon>
        <taxon>Microascaceae</taxon>
        <taxon>Lomentospora</taxon>
    </lineage>
</organism>
<dbReference type="Proteomes" id="UP000233524">
    <property type="component" value="Unassembled WGS sequence"/>
</dbReference>
<keyword evidence="2" id="KW-0677">Repeat</keyword>
<feature type="signal peptide" evidence="5">
    <location>
        <begin position="1"/>
        <end position="22"/>
    </location>
</feature>
<feature type="chain" id="PRO_5014807408" description="Kelch repeat protein" evidence="5">
    <location>
        <begin position="23"/>
        <end position="547"/>
    </location>
</feature>
<dbReference type="AlphaFoldDB" id="A0A2N3N1A9"/>
<evidence type="ECO:0000256" key="4">
    <source>
        <dbReference type="SAM" id="Phobius"/>
    </source>
</evidence>